<protein>
    <submittedName>
        <fullName evidence="2">Methyltransferase</fullName>
    </submittedName>
</protein>
<evidence type="ECO:0000259" key="1">
    <source>
        <dbReference type="Pfam" id="PF08241"/>
    </source>
</evidence>
<dbReference type="Gene3D" id="3.40.50.150">
    <property type="entry name" value="Vaccinia Virus protein VP39"/>
    <property type="match status" value="1"/>
</dbReference>
<proteinExistence type="predicted"/>
<dbReference type="CDD" id="cd02440">
    <property type="entry name" value="AdoMet_MTases"/>
    <property type="match status" value="1"/>
</dbReference>
<keyword evidence="2" id="KW-0489">Methyltransferase</keyword>
<feature type="domain" description="Methyltransferase type 11" evidence="1">
    <location>
        <begin position="91"/>
        <end position="205"/>
    </location>
</feature>
<organism evidence="2 3">
    <name type="scientific">Fimbriiglobus ruber</name>
    <dbReference type="NCBI Taxonomy" id="1908690"/>
    <lineage>
        <taxon>Bacteria</taxon>
        <taxon>Pseudomonadati</taxon>
        <taxon>Planctomycetota</taxon>
        <taxon>Planctomycetia</taxon>
        <taxon>Gemmatales</taxon>
        <taxon>Gemmataceae</taxon>
        <taxon>Fimbriiglobus</taxon>
    </lineage>
</organism>
<dbReference type="InterPro" id="IPR013216">
    <property type="entry name" value="Methyltransf_11"/>
</dbReference>
<sequence>MKLVKAIIPKSVRAPVRCALEIAYAKSTRSWTARSWMCDLRDAWDWVWGRHDPLTPPRKLVFGIGGGFEVGPRFVRHFRELAGLRPDEAVLDIGCGVGRMALPLTTYLSPAGRYEGFDIMRPNVGWCRGAITPRFPNFRFRHADIFNNEYNPLGKIRGREFRFPYADASFDFAFLTSVFTHMLPDEVAHYLSEIGRVLKPGGRCFATVYLLNDESNRLVEAGQSKFTLFPQEGFHRVHSQVVPEACVALDENWFDRATSAAGLSVDRPAYYGAWSGQEKWTDFQDIVVLRK</sequence>
<dbReference type="EMBL" id="NIDE01000001">
    <property type="protein sequence ID" value="OWK46560.1"/>
    <property type="molecule type" value="Genomic_DNA"/>
</dbReference>
<keyword evidence="3" id="KW-1185">Reference proteome</keyword>
<dbReference type="Pfam" id="PF08241">
    <property type="entry name" value="Methyltransf_11"/>
    <property type="match status" value="1"/>
</dbReference>
<dbReference type="Proteomes" id="UP000214646">
    <property type="component" value="Unassembled WGS sequence"/>
</dbReference>
<accession>A0A225DYF1</accession>
<dbReference type="InterPro" id="IPR029063">
    <property type="entry name" value="SAM-dependent_MTases_sf"/>
</dbReference>
<keyword evidence="2" id="KW-0808">Transferase</keyword>
<name>A0A225DYF1_9BACT</name>
<dbReference type="SUPFAM" id="SSF53335">
    <property type="entry name" value="S-adenosyl-L-methionine-dependent methyltransferases"/>
    <property type="match status" value="1"/>
</dbReference>
<dbReference type="GO" id="GO:0032259">
    <property type="term" value="P:methylation"/>
    <property type="evidence" value="ECO:0007669"/>
    <property type="project" value="UniProtKB-KW"/>
</dbReference>
<evidence type="ECO:0000313" key="2">
    <source>
        <dbReference type="EMBL" id="OWK46560.1"/>
    </source>
</evidence>
<evidence type="ECO:0000313" key="3">
    <source>
        <dbReference type="Proteomes" id="UP000214646"/>
    </source>
</evidence>
<reference evidence="3" key="1">
    <citation type="submission" date="2017-06" db="EMBL/GenBank/DDBJ databases">
        <title>Genome analysis of Fimbriiglobus ruber SP5, the first member of the order Planctomycetales with confirmed chitinolytic capability.</title>
        <authorList>
            <person name="Ravin N.V."/>
            <person name="Rakitin A.L."/>
            <person name="Ivanova A.A."/>
            <person name="Beletsky A.V."/>
            <person name="Kulichevskaya I.S."/>
            <person name="Mardanov A.V."/>
            <person name="Dedysh S.N."/>
        </authorList>
    </citation>
    <scope>NUCLEOTIDE SEQUENCE [LARGE SCALE GENOMIC DNA]</scope>
    <source>
        <strain evidence="3">SP5</strain>
    </source>
</reference>
<dbReference type="AlphaFoldDB" id="A0A225DYF1"/>
<dbReference type="GO" id="GO:0008757">
    <property type="term" value="F:S-adenosylmethionine-dependent methyltransferase activity"/>
    <property type="evidence" value="ECO:0007669"/>
    <property type="project" value="InterPro"/>
</dbReference>
<gene>
    <name evidence="2" type="ORF">FRUB_00259</name>
</gene>
<comment type="caution">
    <text evidence="2">The sequence shown here is derived from an EMBL/GenBank/DDBJ whole genome shotgun (WGS) entry which is preliminary data.</text>
</comment>